<evidence type="ECO:0000313" key="3">
    <source>
        <dbReference type="EMBL" id="NVO84221.1"/>
    </source>
</evidence>
<keyword evidence="2" id="KW-0812">Transmembrane</keyword>
<dbReference type="EMBL" id="JABKAV010000009">
    <property type="protein sequence ID" value="NVO84221.1"/>
    <property type="molecule type" value="Genomic_DNA"/>
</dbReference>
<proteinExistence type="predicted"/>
<feature type="region of interest" description="Disordered" evidence="1">
    <location>
        <begin position="1"/>
        <end position="78"/>
    </location>
</feature>
<evidence type="ECO:0000313" key="4">
    <source>
        <dbReference type="Proteomes" id="UP000626554"/>
    </source>
</evidence>
<keyword evidence="4" id="KW-1185">Reference proteome</keyword>
<evidence type="ECO:0000256" key="1">
    <source>
        <dbReference type="SAM" id="MobiDB-lite"/>
    </source>
</evidence>
<dbReference type="Proteomes" id="UP000626554">
    <property type="component" value="Unassembled WGS sequence"/>
</dbReference>
<dbReference type="RefSeq" id="WP_176898546.1">
    <property type="nucleotide sequence ID" value="NZ_JABKAV010000009.1"/>
</dbReference>
<name>A0ABX2Q1D8_9BACT</name>
<reference evidence="3 4" key="1">
    <citation type="submission" date="2020-05" db="EMBL/GenBank/DDBJ databases">
        <title>Hymenobacter terrestris sp. nov. and Hymenobacter lapidiphilus sp. nov., isolated from regoliths in Antarctica.</title>
        <authorList>
            <person name="Sedlacek I."/>
            <person name="Pantucek R."/>
            <person name="Zeman M."/>
            <person name="Holochova P."/>
            <person name="Kralova S."/>
            <person name="Stankova E."/>
            <person name="Sedo O."/>
            <person name="Micenkova L."/>
            <person name="Svec P."/>
            <person name="Gupta V."/>
            <person name="Sood U."/>
            <person name="Korpole U.S."/>
            <person name="Lal R."/>
        </authorList>
    </citation>
    <scope>NUCLEOTIDE SEQUENCE [LARGE SCALE GENOMIC DNA]</scope>
    <source>
        <strain evidence="3 4">P5252</strain>
    </source>
</reference>
<feature type="compositionally biased region" description="Pro residues" evidence="1">
    <location>
        <begin position="36"/>
        <end position="47"/>
    </location>
</feature>
<evidence type="ECO:0000256" key="2">
    <source>
        <dbReference type="SAM" id="Phobius"/>
    </source>
</evidence>
<keyword evidence="2" id="KW-0472">Membrane</keyword>
<feature type="transmembrane region" description="Helical" evidence="2">
    <location>
        <begin position="142"/>
        <end position="160"/>
    </location>
</feature>
<sequence length="237" mass="25635">MQAPLPPLRHVPPYWVRTSTGGSGAFAGGTHRPEPAATPLPTPPPAEPVAESLPEPSPEQPTEAFEPLPPPPPTPEQFATLQSEDGRLVLTNDGLELNNEQFSWRELEGVDVQPVRWLLGVLLGAFTFLGFLSAYLQFWLKTVPAALGIGLGLALLAWGLRGTNRWRVHRPGRQTRYFSLSGPANGWQALAREANRRIGQRHHETATAAGYWLQQTAFIAPAAASTEGAGPDTHAPV</sequence>
<accession>A0ABX2Q1D8</accession>
<keyword evidence="2" id="KW-1133">Transmembrane helix</keyword>
<feature type="transmembrane region" description="Helical" evidence="2">
    <location>
        <begin position="115"/>
        <end position="136"/>
    </location>
</feature>
<comment type="caution">
    <text evidence="3">The sequence shown here is derived from an EMBL/GenBank/DDBJ whole genome shotgun (WGS) entry which is preliminary data.</text>
</comment>
<feature type="compositionally biased region" description="Pro residues" evidence="1">
    <location>
        <begin position="1"/>
        <end position="10"/>
    </location>
</feature>
<gene>
    <name evidence="3" type="ORF">HW556_04950</name>
</gene>
<organism evidence="3 4">
    <name type="scientific">Hymenobacter terrestris</name>
    <dbReference type="NCBI Taxonomy" id="2748310"/>
    <lineage>
        <taxon>Bacteria</taxon>
        <taxon>Pseudomonadati</taxon>
        <taxon>Bacteroidota</taxon>
        <taxon>Cytophagia</taxon>
        <taxon>Cytophagales</taxon>
        <taxon>Hymenobacteraceae</taxon>
        <taxon>Hymenobacter</taxon>
    </lineage>
</organism>
<protein>
    <submittedName>
        <fullName evidence="3">Uncharacterized protein</fullName>
    </submittedName>
</protein>